<protein>
    <submittedName>
        <fullName evidence="1">Uncharacterized protein</fullName>
    </submittedName>
</protein>
<keyword evidence="2" id="KW-1185">Reference proteome</keyword>
<dbReference type="EMBL" id="MU006231">
    <property type="protein sequence ID" value="KAF2823739.1"/>
    <property type="molecule type" value="Genomic_DNA"/>
</dbReference>
<evidence type="ECO:0000313" key="2">
    <source>
        <dbReference type="Proteomes" id="UP000799424"/>
    </source>
</evidence>
<sequence>MSPIPVVVIGKMGEVATAVRKGLTPEYDVTHIMLTVEHALKDLPLLLSNPSQTPADTAENLGSKNYGSRPRIVAIGGGHSEEDFRDIKAGCKDVEKGIIWIKKDISKLTQKPDFSNLEAYGALTAQQMKEKLNAMELDKPGNEDVEGVHYFS</sequence>
<proteinExistence type="predicted"/>
<accession>A0A6A6ZT06</accession>
<gene>
    <name evidence="1" type="ORF">CC86DRAFT_371965</name>
</gene>
<dbReference type="OrthoDB" id="3649348at2759"/>
<organism evidence="1 2">
    <name type="scientific">Ophiobolus disseminans</name>
    <dbReference type="NCBI Taxonomy" id="1469910"/>
    <lineage>
        <taxon>Eukaryota</taxon>
        <taxon>Fungi</taxon>
        <taxon>Dikarya</taxon>
        <taxon>Ascomycota</taxon>
        <taxon>Pezizomycotina</taxon>
        <taxon>Dothideomycetes</taxon>
        <taxon>Pleosporomycetidae</taxon>
        <taxon>Pleosporales</taxon>
        <taxon>Pleosporineae</taxon>
        <taxon>Phaeosphaeriaceae</taxon>
        <taxon>Ophiobolus</taxon>
    </lineage>
</organism>
<evidence type="ECO:0000313" key="1">
    <source>
        <dbReference type="EMBL" id="KAF2823739.1"/>
    </source>
</evidence>
<dbReference type="AlphaFoldDB" id="A0A6A6ZT06"/>
<name>A0A6A6ZT06_9PLEO</name>
<reference evidence="1" key="1">
    <citation type="journal article" date="2020" name="Stud. Mycol.">
        <title>101 Dothideomycetes genomes: a test case for predicting lifestyles and emergence of pathogens.</title>
        <authorList>
            <person name="Haridas S."/>
            <person name="Albert R."/>
            <person name="Binder M."/>
            <person name="Bloem J."/>
            <person name="Labutti K."/>
            <person name="Salamov A."/>
            <person name="Andreopoulos B."/>
            <person name="Baker S."/>
            <person name="Barry K."/>
            <person name="Bills G."/>
            <person name="Bluhm B."/>
            <person name="Cannon C."/>
            <person name="Castanera R."/>
            <person name="Culley D."/>
            <person name="Daum C."/>
            <person name="Ezra D."/>
            <person name="Gonzalez J."/>
            <person name="Henrissat B."/>
            <person name="Kuo A."/>
            <person name="Liang C."/>
            <person name="Lipzen A."/>
            <person name="Lutzoni F."/>
            <person name="Magnuson J."/>
            <person name="Mondo S."/>
            <person name="Nolan M."/>
            <person name="Ohm R."/>
            <person name="Pangilinan J."/>
            <person name="Park H.-J."/>
            <person name="Ramirez L."/>
            <person name="Alfaro M."/>
            <person name="Sun H."/>
            <person name="Tritt A."/>
            <person name="Yoshinaga Y."/>
            <person name="Zwiers L.-H."/>
            <person name="Turgeon B."/>
            <person name="Goodwin S."/>
            <person name="Spatafora J."/>
            <person name="Crous P."/>
            <person name="Grigoriev I."/>
        </authorList>
    </citation>
    <scope>NUCLEOTIDE SEQUENCE</scope>
    <source>
        <strain evidence="1">CBS 113818</strain>
    </source>
</reference>
<dbReference type="Proteomes" id="UP000799424">
    <property type="component" value="Unassembled WGS sequence"/>
</dbReference>